<dbReference type="GO" id="GO:0006952">
    <property type="term" value="P:defense response"/>
    <property type="evidence" value="ECO:0007669"/>
    <property type="project" value="TreeGrafter"/>
</dbReference>
<proteinExistence type="predicted"/>
<evidence type="ECO:0000256" key="6">
    <source>
        <dbReference type="SAM" id="Phobius"/>
    </source>
</evidence>
<dbReference type="SFLD" id="SFLDG01169">
    <property type="entry name" value="NADPH_oxidase_subgroup_(NOX)"/>
    <property type="match status" value="1"/>
</dbReference>
<dbReference type="PANTHER" id="PTHR11972">
    <property type="entry name" value="NADPH OXIDASE"/>
    <property type="match status" value="1"/>
</dbReference>
<dbReference type="GO" id="GO:0043020">
    <property type="term" value="C:NADPH oxidase complex"/>
    <property type="evidence" value="ECO:0007669"/>
    <property type="project" value="TreeGrafter"/>
</dbReference>
<comment type="subcellular location">
    <subcellularLocation>
        <location evidence="1">Membrane</location>
        <topology evidence="1">Multi-pass membrane protein</topology>
    </subcellularLocation>
</comment>
<feature type="transmembrane region" description="Helical" evidence="6">
    <location>
        <begin position="60"/>
        <end position="81"/>
    </location>
</feature>
<protein>
    <recommendedName>
        <fullName evidence="7">FAD-binding FR-type domain-containing protein</fullName>
    </recommendedName>
</protein>
<dbReference type="InterPro" id="IPR050369">
    <property type="entry name" value="RBOH/FRE"/>
</dbReference>
<evidence type="ECO:0000256" key="5">
    <source>
        <dbReference type="ARBA" id="ARBA00023136"/>
    </source>
</evidence>
<keyword evidence="2 6" id="KW-0812">Transmembrane</keyword>
<dbReference type="Proteomes" id="UP000663838">
    <property type="component" value="Unassembled WGS sequence"/>
</dbReference>
<evidence type="ECO:0000256" key="4">
    <source>
        <dbReference type="ARBA" id="ARBA00023002"/>
    </source>
</evidence>
<evidence type="ECO:0000313" key="9">
    <source>
        <dbReference type="Proteomes" id="UP000663838"/>
    </source>
</evidence>
<reference evidence="8" key="1">
    <citation type="submission" date="2021-02" db="EMBL/GenBank/DDBJ databases">
        <authorList>
            <person name="Nowell W R."/>
        </authorList>
    </citation>
    <scope>NUCLEOTIDE SEQUENCE</scope>
</reference>
<evidence type="ECO:0000259" key="7">
    <source>
        <dbReference type="PROSITE" id="PS51384"/>
    </source>
</evidence>
<evidence type="ECO:0000256" key="2">
    <source>
        <dbReference type="ARBA" id="ARBA00022692"/>
    </source>
</evidence>
<gene>
    <name evidence="8" type="ORF">TOA249_LOCUS25623</name>
</gene>
<organism evidence="8 9">
    <name type="scientific">Rotaria socialis</name>
    <dbReference type="NCBI Taxonomy" id="392032"/>
    <lineage>
        <taxon>Eukaryota</taxon>
        <taxon>Metazoa</taxon>
        <taxon>Spiralia</taxon>
        <taxon>Gnathifera</taxon>
        <taxon>Rotifera</taxon>
        <taxon>Eurotatoria</taxon>
        <taxon>Bdelloidea</taxon>
        <taxon>Philodinida</taxon>
        <taxon>Philodinidae</taxon>
        <taxon>Rotaria</taxon>
    </lineage>
</organism>
<dbReference type="InterPro" id="IPR039261">
    <property type="entry name" value="FNR_nucleotide-bd"/>
</dbReference>
<dbReference type="InterPro" id="IPR013130">
    <property type="entry name" value="Fe3_Rdtase_TM_dom"/>
</dbReference>
<dbReference type="Gene3D" id="3.40.50.80">
    <property type="entry name" value="Nucleotide-binding domain of ferredoxin-NADP reductase (FNR) module"/>
    <property type="match status" value="1"/>
</dbReference>
<feature type="transmembrane region" description="Helical" evidence="6">
    <location>
        <begin position="175"/>
        <end position="195"/>
    </location>
</feature>
<feature type="domain" description="FAD-binding FR-type" evidence="7">
    <location>
        <begin position="260"/>
        <end position="362"/>
    </location>
</feature>
<feature type="transmembrane region" description="Helical" evidence="6">
    <location>
        <begin position="20"/>
        <end position="40"/>
    </location>
</feature>
<keyword evidence="4" id="KW-0560">Oxidoreductase</keyword>
<dbReference type="AlphaFoldDB" id="A0A821R0P1"/>
<dbReference type="InterPro" id="IPR013112">
    <property type="entry name" value="FAD-bd_8"/>
</dbReference>
<dbReference type="PANTHER" id="PTHR11972:SF153">
    <property type="entry name" value="SUPEROXIDE-GENERATING NADPH OXIDASE HEAVY CHAIN SUBUNIT A"/>
    <property type="match status" value="1"/>
</dbReference>
<keyword evidence="3 6" id="KW-1133">Transmembrane helix</keyword>
<evidence type="ECO:0000256" key="1">
    <source>
        <dbReference type="ARBA" id="ARBA00004141"/>
    </source>
</evidence>
<comment type="caution">
    <text evidence="8">The sequence shown here is derived from an EMBL/GenBank/DDBJ whole genome shotgun (WGS) entry which is preliminary data.</text>
</comment>
<dbReference type="SUPFAM" id="SSF63380">
    <property type="entry name" value="Riboflavin synthase domain-like"/>
    <property type="match status" value="1"/>
</dbReference>
<dbReference type="InterPro" id="IPR013121">
    <property type="entry name" value="Fe_red_NAD-bd_6"/>
</dbReference>
<dbReference type="Pfam" id="PF08030">
    <property type="entry name" value="NAD_binding_6"/>
    <property type="match status" value="1"/>
</dbReference>
<dbReference type="Gene3D" id="2.40.30.10">
    <property type="entry name" value="Translation factors"/>
    <property type="match status" value="1"/>
</dbReference>
<evidence type="ECO:0000313" key="8">
    <source>
        <dbReference type="EMBL" id="CAF4835238.1"/>
    </source>
</evidence>
<dbReference type="Pfam" id="PF08022">
    <property type="entry name" value="FAD_binding_8"/>
    <property type="match status" value="1"/>
</dbReference>
<dbReference type="PROSITE" id="PS51384">
    <property type="entry name" value="FAD_FR"/>
    <property type="match status" value="1"/>
</dbReference>
<dbReference type="EMBL" id="CAJOBS010002816">
    <property type="protein sequence ID" value="CAF4835238.1"/>
    <property type="molecule type" value="Genomic_DNA"/>
</dbReference>
<dbReference type="InterPro" id="IPR017927">
    <property type="entry name" value="FAD-bd_FR_type"/>
</dbReference>
<name>A0A821R0P1_9BILA</name>
<dbReference type="CDD" id="cd06186">
    <property type="entry name" value="NOX_Duox_like_FAD_NADP"/>
    <property type="match status" value="1"/>
</dbReference>
<dbReference type="GO" id="GO:0042554">
    <property type="term" value="P:superoxide anion generation"/>
    <property type="evidence" value="ECO:0007669"/>
    <property type="project" value="TreeGrafter"/>
</dbReference>
<sequence length="535" mass="62441">MSLKSIRLWFRLFVANDLPIIIVLFIWLAINILLFIGNFFNIHDSLKYFYLRSLISDALSVARAAALCLSFNCFLILLPVCRNLLSLIRIILPHCIAKTRFRRVTKRLFDQNIGFHRCVGYAICFWSIIHVGAHVYNYERLIDVNNEYQSLPSALNLLYLQSSSTALIRRSFYEIFWFAHHFFILFFICLIIHGLQRIIKSQTNVSEHNPEICASLYLEWGVNEQCLVYPRFSGSEATSWMWLCGPLGLYVLERVLRFIRSLQRVEILDIIRHDSNVTEIRFRKQFMQTPQPGQYIYLKCFSIALFEWHPFTVTSAAEDTYVSVHVRTAGNWTSDLVKKLAMYPQQIPRLGVDGPYGSAADDVFNYDGVILVGAGIGVTPYAAILKHIRSSQSNDVRLRRVYFYWICNTTSCYEWFAEMLQQIEHDFRDRPNFLTYHIYLTKWSMREARAVVQNNSDQRDIWTGLESKTSYGRPNFAADFQGIINEDWQMTQKREIGVFVCGPKPLAKELQCLCIKLNDHSSPNKLQFYLNKENF</sequence>
<dbReference type="InterPro" id="IPR017938">
    <property type="entry name" value="Riboflavin_synthase-like_b-brl"/>
</dbReference>
<evidence type="ECO:0000256" key="3">
    <source>
        <dbReference type="ARBA" id="ARBA00022989"/>
    </source>
</evidence>
<dbReference type="SUPFAM" id="SSF52343">
    <property type="entry name" value="Ferredoxin reductase-like, C-terminal NADP-linked domain"/>
    <property type="match status" value="1"/>
</dbReference>
<accession>A0A821R0P1</accession>
<dbReference type="Pfam" id="PF01794">
    <property type="entry name" value="Ferric_reduct"/>
    <property type="match status" value="1"/>
</dbReference>
<keyword evidence="5 6" id="KW-0472">Membrane</keyword>
<dbReference type="GO" id="GO:0016175">
    <property type="term" value="F:superoxide-generating NAD(P)H oxidase activity"/>
    <property type="evidence" value="ECO:0007669"/>
    <property type="project" value="TreeGrafter"/>
</dbReference>